<dbReference type="Gene3D" id="3.30.70.1020">
    <property type="entry name" value="Trehalose-6-phosphate phosphatase related protein, domain 2"/>
    <property type="match status" value="1"/>
</dbReference>
<protein>
    <recommendedName>
        <fullName evidence="7">Alpha,alpha-trehalose-phosphate synthase</fullName>
        <ecNumber evidence="7">2.4.1.15</ecNumber>
    </recommendedName>
</protein>
<dbReference type="EMBL" id="LJUJ01000001">
    <property type="protein sequence ID" value="KPK64793.1"/>
    <property type="molecule type" value="Genomic_DNA"/>
</dbReference>
<dbReference type="InterPro" id="IPR001830">
    <property type="entry name" value="Glyco_trans_20"/>
</dbReference>
<evidence type="ECO:0000256" key="6">
    <source>
        <dbReference type="ARBA" id="ARBA00048039"/>
    </source>
</evidence>
<dbReference type="PANTHER" id="PTHR10788:SF106">
    <property type="entry name" value="BCDNA.GH08860"/>
    <property type="match status" value="1"/>
</dbReference>
<accession>A0A0S8FVX3</accession>
<comment type="caution">
    <text evidence="8">The sequence shown here is derived from an EMBL/GenBank/DDBJ whole genome shotgun (WGS) entry which is preliminary data.</text>
</comment>
<gene>
    <name evidence="8" type="ORF">AMJ83_01005</name>
</gene>
<dbReference type="NCBIfam" id="TIGR00685">
    <property type="entry name" value="T6PP"/>
    <property type="match status" value="1"/>
</dbReference>
<evidence type="ECO:0000256" key="2">
    <source>
        <dbReference type="ARBA" id="ARBA00006330"/>
    </source>
</evidence>
<dbReference type="InterPro" id="IPR006379">
    <property type="entry name" value="HAD-SF_hydro_IIB"/>
</dbReference>
<comment type="catalytic activity">
    <reaction evidence="6">
        <text>D-glucose 6-phosphate + UDP-alpha-D-glucose = alpha,alpha-trehalose 6-phosphate + UDP + H(+)</text>
        <dbReference type="Rhea" id="RHEA:18889"/>
        <dbReference type="ChEBI" id="CHEBI:15378"/>
        <dbReference type="ChEBI" id="CHEBI:58223"/>
        <dbReference type="ChEBI" id="CHEBI:58429"/>
        <dbReference type="ChEBI" id="CHEBI:58885"/>
        <dbReference type="ChEBI" id="CHEBI:61548"/>
        <dbReference type="EC" id="2.4.1.15"/>
    </reaction>
</comment>
<dbReference type="NCBIfam" id="NF011071">
    <property type="entry name" value="PRK14501.1"/>
    <property type="match status" value="1"/>
</dbReference>
<dbReference type="NCBIfam" id="TIGR02400">
    <property type="entry name" value="trehalose_OtsA"/>
    <property type="match status" value="1"/>
</dbReference>
<dbReference type="Gene3D" id="3.40.50.1000">
    <property type="entry name" value="HAD superfamily/HAD-like"/>
    <property type="match status" value="1"/>
</dbReference>
<comment type="similarity">
    <text evidence="3">Belongs to the glycosyltransferase 20 family.</text>
</comment>
<dbReference type="PATRIC" id="fig|1703779.3.peg.280"/>
<sequence length="727" mass="84800">MKRILVISNRLPVTVTKRENNIRFNPSAGGLATGLSSLAKTYHNIWIGWPGIAVERIRDEKNRIKRKLMQDNCHPVYLKQYDLENYYYGFCNRTIWPLFHYFTQYSLYNRRNWDSYVKVNQIFCNEILKIAEPDDKIWIHDYHLMLLPQLLREKLTAASIGFFLHIPFPSSEVFRILPPRKEIARGILGADLIGFHTYDYAHHFIQTVRRLLGYEQSRAEINVGNRIVRIDAFPMGIDYDQFSQAGDDVTVKREITKIKTRVGERKIIVSIDRLDYTKGIPQRLEAFDYFLDNNPKYREKVTLILVAVPSRTGVDQYALLKKRVDELISRINGKYGTIGWMPIWYLYRFLPFKSLVPLYSVGDVALITPIRDGMNLIAKEYLATKTERKGVLILSEMAGASKALGEALIVNPNDKEEIAGALRQALEMPPHEQVRRNEIMQKRLKRYNVERWAHDFMENLARTKHKQLDMAAKNLGPEMREHLRRDYLASNRRLMLLDYDGTLVSFVDEPARAMPDKEIFRILKKLTADKKNAVVIVSGRDRNTLDKWFNRINLGLIGEHGVWLRKSTGKWEMLKPLRKDWKEQIKPILELFVDRTPGARLEEKDFSLVWHYRKTDQRLGELRAIELKERLLDITTDLNLSVLEGSKVIEVKNEGINKGIAAQKWLDKAKWDFIMTIGDDLTDEDTFEAVPDWAYSIKVRIGYTKARYTLPTSNDARILLRELGNLR</sequence>
<dbReference type="Pfam" id="PF00982">
    <property type="entry name" value="Glyco_transf_20"/>
    <property type="match status" value="1"/>
</dbReference>
<dbReference type="UniPathway" id="UPA00299"/>
<comment type="pathway">
    <text evidence="1">Glycan biosynthesis; trehalose biosynthesis.</text>
</comment>
<proteinExistence type="inferred from homology"/>
<dbReference type="STRING" id="1703779.AMJ83_01005"/>
<dbReference type="GO" id="GO:0005829">
    <property type="term" value="C:cytosol"/>
    <property type="evidence" value="ECO:0007669"/>
    <property type="project" value="TreeGrafter"/>
</dbReference>
<dbReference type="InterPro" id="IPR023214">
    <property type="entry name" value="HAD_sf"/>
</dbReference>
<evidence type="ECO:0000256" key="5">
    <source>
        <dbReference type="ARBA" id="ARBA00022679"/>
    </source>
</evidence>
<evidence type="ECO:0000256" key="1">
    <source>
        <dbReference type="ARBA" id="ARBA00005199"/>
    </source>
</evidence>
<dbReference type="NCBIfam" id="TIGR01484">
    <property type="entry name" value="HAD-SF-IIB"/>
    <property type="match status" value="1"/>
</dbReference>
<dbReference type="AlphaFoldDB" id="A0A0S8FVX3"/>
<dbReference type="Proteomes" id="UP000051373">
    <property type="component" value="Unassembled WGS sequence"/>
</dbReference>
<dbReference type="Pfam" id="PF02358">
    <property type="entry name" value="Trehalose_PPase"/>
    <property type="match status" value="1"/>
</dbReference>
<evidence type="ECO:0000256" key="7">
    <source>
        <dbReference type="NCBIfam" id="TIGR02400"/>
    </source>
</evidence>
<name>A0A0S8FVX3_UNCW3</name>
<evidence type="ECO:0000313" key="9">
    <source>
        <dbReference type="Proteomes" id="UP000051373"/>
    </source>
</evidence>
<comment type="similarity">
    <text evidence="2">In the C-terminal section; belongs to the trehalose phosphatase family.</text>
</comment>
<organism evidence="8 9">
    <name type="scientific">candidate division WOR_3 bacterium SM23_42</name>
    <dbReference type="NCBI Taxonomy" id="1703779"/>
    <lineage>
        <taxon>Bacteria</taxon>
        <taxon>Bacteria division WOR-3</taxon>
    </lineage>
</organism>
<dbReference type="SUPFAM" id="SSF56784">
    <property type="entry name" value="HAD-like"/>
    <property type="match status" value="1"/>
</dbReference>
<reference evidence="8 9" key="1">
    <citation type="journal article" date="2015" name="Microbiome">
        <title>Genomic resolution of linkages in carbon, nitrogen, and sulfur cycling among widespread estuary sediment bacteria.</title>
        <authorList>
            <person name="Baker B.J."/>
            <person name="Lazar C.S."/>
            <person name="Teske A.P."/>
            <person name="Dick G.J."/>
        </authorList>
    </citation>
    <scope>NUCLEOTIDE SEQUENCE [LARGE SCALE GENOMIC DNA]</scope>
    <source>
        <strain evidence="8">SM23_42</strain>
    </source>
</reference>
<keyword evidence="4" id="KW-0328">Glycosyltransferase</keyword>
<dbReference type="InterPro" id="IPR012766">
    <property type="entry name" value="Trehalose_OtsA"/>
</dbReference>
<dbReference type="GO" id="GO:0005992">
    <property type="term" value="P:trehalose biosynthetic process"/>
    <property type="evidence" value="ECO:0007669"/>
    <property type="project" value="UniProtKB-UniRule"/>
</dbReference>
<dbReference type="PANTHER" id="PTHR10788">
    <property type="entry name" value="TREHALOSE-6-PHOSPHATE SYNTHASE"/>
    <property type="match status" value="1"/>
</dbReference>
<dbReference type="InterPro" id="IPR036412">
    <property type="entry name" value="HAD-like_sf"/>
</dbReference>
<dbReference type="GO" id="GO:0003825">
    <property type="term" value="F:alpha,alpha-trehalose-phosphate synthase (UDP-forming) activity"/>
    <property type="evidence" value="ECO:0007669"/>
    <property type="project" value="UniProtKB-UniRule"/>
</dbReference>
<keyword evidence="5" id="KW-0808">Transferase</keyword>
<dbReference type="CDD" id="cd01627">
    <property type="entry name" value="HAD_TPP"/>
    <property type="match status" value="1"/>
</dbReference>
<dbReference type="SUPFAM" id="SSF53756">
    <property type="entry name" value="UDP-Glycosyltransferase/glycogen phosphorylase"/>
    <property type="match status" value="1"/>
</dbReference>
<dbReference type="CDD" id="cd03788">
    <property type="entry name" value="GT20_TPS"/>
    <property type="match status" value="1"/>
</dbReference>
<evidence type="ECO:0000256" key="4">
    <source>
        <dbReference type="ARBA" id="ARBA00022676"/>
    </source>
</evidence>
<dbReference type="InterPro" id="IPR003337">
    <property type="entry name" value="Trehalose_PPase"/>
</dbReference>
<evidence type="ECO:0000256" key="3">
    <source>
        <dbReference type="ARBA" id="ARBA00008799"/>
    </source>
</evidence>
<dbReference type="GO" id="GO:0004805">
    <property type="term" value="F:trehalose-phosphatase activity"/>
    <property type="evidence" value="ECO:0007669"/>
    <property type="project" value="TreeGrafter"/>
</dbReference>
<dbReference type="EC" id="2.4.1.15" evidence="7"/>
<dbReference type="Gene3D" id="3.40.50.2000">
    <property type="entry name" value="Glycogen Phosphorylase B"/>
    <property type="match status" value="2"/>
</dbReference>
<evidence type="ECO:0000313" key="8">
    <source>
        <dbReference type="EMBL" id="KPK64793.1"/>
    </source>
</evidence>